<organism evidence="1 2">
    <name type="scientific">Zunongwangia profunda (strain DSM 18752 / CCTCC AB 206139 / SM-A87)</name>
    <name type="common">Wangia profunda</name>
    <dbReference type="NCBI Taxonomy" id="655815"/>
    <lineage>
        <taxon>Bacteria</taxon>
        <taxon>Pseudomonadati</taxon>
        <taxon>Bacteroidota</taxon>
        <taxon>Flavobacteriia</taxon>
        <taxon>Flavobacteriales</taxon>
        <taxon>Flavobacteriaceae</taxon>
        <taxon>Zunongwangia</taxon>
    </lineage>
</organism>
<dbReference type="EMBL" id="CP001650">
    <property type="protein sequence ID" value="ADF51769.1"/>
    <property type="molecule type" value="Genomic_DNA"/>
</dbReference>
<dbReference type="STRING" id="655815.ZPR_1433"/>
<dbReference type="HOGENOM" id="CLU_3384565_0_0_10"/>
<dbReference type="AlphaFoldDB" id="D5BK89"/>
<evidence type="ECO:0000313" key="2">
    <source>
        <dbReference type="Proteomes" id="UP000001654"/>
    </source>
</evidence>
<protein>
    <submittedName>
        <fullName evidence="1">Uncharacterized protein</fullName>
    </submittedName>
</protein>
<evidence type="ECO:0000313" key="1">
    <source>
        <dbReference type="EMBL" id="ADF51769.1"/>
    </source>
</evidence>
<dbReference type="Proteomes" id="UP000001654">
    <property type="component" value="Chromosome"/>
</dbReference>
<gene>
    <name evidence="1" type="ordered locus">ZPR_1433</name>
</gene>
<proteinExistence type="predicted"/>
<keyword evidence="2" id="KW-1185">Reference proteome</keyword>
<sequence>MVGGNNEKKSGLKLTSEKVRYTTPVVVAQASNS</sequence>
<name>D5BK89_ZUNPS</name>
<reference evidence="1 2" key="1">
    <citation type="journal article" date="2010" name="BMC Genomics">
        <title>The complete genome of Zunongwangia profunda SM-A87 reveals its adaptation to the deep-sea environment and ecological role in sedimentary organic nitrogen degradation.</title>
        <authorList>
            <person name="Qin Q.L."/>
            <person name="Zhang X.Y."/>
            <person name="Wang X.M."/>
            <person name="Liu G.M."/>
            <person name="Chen X.L."/>
            <person name="Xie B.B."/>
            <person name="Dang H.Y."/>
            <person name="Zhou B.C."/>
            <person name="Yu J."/>
            <person name="Zhang Y.Z."/>
        </authorList>
    </citation>
    <scope>NUCLEOTIDE SEQUENCE [LARGE SCALE GENOMIC DNA]</scope>
    <source>
        <strain evidence="2">DSM 18752 / CCTCC AB 206139 / SM-A87</strain>
    </source>
</reference>
<dbReference type="KEGG" id="zpr:ZPR_1433"/>
<accession>D5BK89</accession>